<dbReference type="OrthoDB" id="9805423at2"/>
<keyword evidence="3" id="KW-1185">Reference proteome</keyword>
<dbReference type="InterPro" id="IPR029058">
    <property type="entry name" value="AB_hydrolase_fold"/>
</dbReference>
<evidence type="ECO:0000259" key="1">
    <source>
        <dbReference type="Pfam" id="PF00561"/>
    </source>
</evidence>
<protein>
    <submittedName>
        <fullName evidence="2">Alpha/beta hydrolase</fullName>
    </submittedName>
</protein>
<keyword evidence="2" id="KW-0378">Hydrolase</keyword>
<organism evidence="2 3">
    <name type="scientific">Ktedonosporobacter rubrisoli</name>
    <dbReference type="NCBI Taxonomy" id="2509675"/>
    <lineage>
        <taxon>Bacteria</taxon>
        <taxon>Bacillati</taxon>
        <taxon>Chloroflexota</taxon>
        <taxon>Ktedonobacteria</taxon>
        <taxon>Ktedonobacterales</taxon>
        <taxon>Ktedonosporobacteraceae</taxon>
        <taxon>Ktedonosporobacter</taxon>
    </lineage>
</organism>
<dbReference type="RefSeq" id="WP_129885341.1">
    <property type="nucleotide sequence ID" value="NZ_CP035758.1"/>
</dbReference>
<proteinExistence type="predicted"/>
<gene>
    <name evidence="2" type="ORF">EPA93_01540</name>
</gene>
<dbReference type="InterPro" id="IPR050228">
    <property type="entry name" value="Carboxylesterase_BioH"/>
</dbReference>
<reference evidence="2 3" key="1">
    <citation type="submission" date="2019-01" db="EMBL/GenBank/DDBJ databases">
        <title>Ktedonosporobacter rubrisoli SCAWS-G2.</title>
        <authorList>
            <person name="Huang Y."/>
            <person name="Yan B."/>
        </authorList>
    </citation>
    <scope>NUCLEOTIDE SEQUENCE [LARGE SCALE GENOMIC DNA]</scope>
    <source>
        <strain evidence="2 3">SCAWS-G2</strain>
    </source>
</reference>
<dbReference type="PANTHER" id="PTHR43194">
    <property type="entry name" value="HYDROLASE ALPHA/BETA FOLD FAMILY"/>
    <property type="match status" value="1"/>
</dbReference>
<dbReference type="AlphaFoldDB" id="A0A4P6JIK3"/>
<feature type="domain" description="AB hydrolase-1" evidence="1">
    <location>
        <begin position="27"/>
        <end position="140"/>
    </location>
</feature>
<dbReference type="PANTHER" id="PTHR43194:SF2">
    <property type="entry name" value="PEROXISOMAL MEMBRANE PROTEIN LPX1"/>
    <property type="match status" value="1"/>
</dbReference>
<evidence type="ECO:0000313" key="3">
    <source>
        <dbReference type="Proteomes" id="UP000290365"/>
    </source>
</evidence>
<dbReference type="Gene3D" id="3.40.50.1820">
    <property type="entry name" value="alpha/beta hydrolase"/>
    <property type="match status" value="1"/>
</dbReference>
<dbReference type="KEGG" id="kbs:EPA93_01540"/>
<dbReference type="InterPro" id="IPR000073">
    <property type="entry name" value="AB_hydrolase_1"/>
</dbReference>
<name>A0A4P6JIK3_KTERU</name>
<dbReference type="EMBL" id="CP035758">
    <property type="protein sequence ID" value="QBD74742.1"/>
    <property type="molecule type" value="Genomic_DNA"/>
</dbReference>
<evidence type="ECO:0000313" key="2">
    <source>
        <dbReference type="EMBL" id="QBD74742.1"/>
    </source>
</evidence>
<dbReference type="GO" id="GO:0016787">
    <property type="term" value="F:hydrolase activity"/>
    <property type="evidence" value="ECO:0007669"/>
    <property type="project" value="UniProtKB-KW"/>
</dbReference>
<dbReference type="Pfam" id="PF00561">
    <property type="entry name" value="Abhydrolase_1"/>
    <property type="match status" value="1"/>
</dbReference>
<dbReference type="Proteomes" id="UP000290365">
    <property type="component" value="Chromosome"/>
</dbReference>
<sequence>MAVLTDRLIKLADLTFHYCEAGDPTAPPLVLLHALGLEAHNWDAITLMLAERYHVFALDQRGHGKSSRTEQYSFEAMRDDLKAFVDALSIGSFTLIGHSMGGSVAFIFAERWPERIARLVVEDTPPPFILSTELAGRFSDPPDEPPQPVSYDWRLVKPIIRQLRSPDPAWWEKLTTISAPTLLIGGGSTSHVPQEKLLEVAELVPDCRLVTIEGAGHNVHRKSQEAYMNCLRDFLF</sequence>
<accession>A0A4P6JIK3</accession>
<dbReference type="SUPFAM" id="SSF53474">
    <property type="entry name" value="alpha/beta-Hydrolases"/>
    <property type="match status" value="1"/>
</dbReference>
<dbReference type="PRINTS" id="PR00111">
    <property type="entry name" value="ABHYDROLASE"/>
</dbReference>